<evidence type="ECO:0000256" key="2">
    <source>
        <dbReference type="ARBA" id="ARBA00023163"/>
    </source>
</evidence>
<dbReference type="InterPro" id="IPR029062">
    <property type="entry name" value="Class_I_gatase-like"/>
</dbReference>
<dbReference type="Gene3D" id="3.40.50.880">
    <property type="match status" value="1"/>
</dbReference>
<dbReference type="CDD" id="cd03137">
    <property type="entry name" value="GATase1_AraC_1"/>
    <property type="match status" value="1"/>
</dbReference>
<dbReference type="InterPro" id="IPR002818">
    <property type="entry name" value="DJ-1/PfpI"/>
</dbReference>
<keyword evidence="2" id="KW-0804">Transcription</keyword>
<dbReference type="PROSITE" id="PS01124">
    <property type="entry name" value="HTH_ARAC_FAMILY_2"/>
    <property type="match status" value="1"/>
</dbReference>
<dbReference type="RefSeq" id="WP_252767668.1">
    <property type="nucleotide sequence ID" value="NZ_JAMXMC010000001.1"/>
</dbReference>
<dbReference type="Pfam" id="PF12833">
    <property type="entry name" value="HTH_18"/>
    <property type="match status" value="1"/>
</dbReference>
<gene>
    <name evidence="4" type="ORF">M0L44_00575</name>
</gene>
<dbReference type="SUPFAM" id="SSF52317">
    <property type="entry name" value="Class I glutamine amidotransferase-like"/>
    <property type="match status" value="1"/>
</dbReference>
<dbReference type="Gene3D" id="1.10.10.60">
    <property type="entry name" value="Homeodomain-like"/>
    <property type="match status" value="1"/>
</dbReference>
<keyword evidence="1" id="KW-0805">Transcription regulation</keyword>
<dbReference type="Proteomes" id="UP001204851">
    <property type="component" value="Unassembled WGS sequence"/>
</dbReference>
<comment type="caution">
    <text evidence="4">The sequence shown here is derived from an EMBL/GenBank/DDBJ whole genome shotgun (WGS) entry which is preliminary data.</text>
</comment>
<keyword evidence="5" id="KW-1185">Reference proteome</keyword>
<dbReference type="PANTHER" id="PTHR43130:SF3">
    <property type="entry name" value="HTH-TYPE TRANSCRIPTIONAL REGULATOR RV1931C"/>
    <property type="match status" value="1"/>
</dbReference>
<evidence type="ECO:0000259" key="3">
    <source>
        <dbReference type="PROSITE" id="PS01124"/>
    </source>
</evidence>
<dbReference type="InterPro" id="IPR052158">
    <property type="entry name" value="INH-QAR"/>
</dbReference>
<name>A0ABT1BGE8_9BURK</name>
<dbReference type="EMBL" id="JAMXMC010000001">
    <property type="protein sequence ID" value="MCO5975216.1"/>
    <property type="molecule type" value="Genomic_DNA"/>
</dbReference>
<proteinExistence type="predicted"/>
<organism evidence="4 5">
    <name type="scientific">Ideonella oryzae</name>
    <dbReference type="NCBI Taxonomy" id="2937441"/>
    <lineage>
        <taxon>Bacteria</taxon>
        <taxon>Pseudomonadati</taxon>
        <taxon>Pseudomonadota</taxon>
        <taxon>Betaproteobacteria</taxon>
        <taxon>Burkholderiales</taxon>
        <taxon>Sphaerotilaceae</taxon>
        <taxon>Ideonella</taxon>
    </lineage>
</organism>
<accession>A0ABT1BGE8</accession>
<feature type="domain" description="HTH araC/xylS-type" evidence="3">
    <location>
        <begin position="213"/>
        <end position="311"/>
    </location>
</feature>
<dbReference type="InterPro" id="IPR018060">
    <property type="entry name" value="HTH_AraC"/>
</dbReference>
<dbReference type="SUPFAM" id="SSF46689">
    <property type="entry name" value="Homeodomain-like"/>
    <property type="match status" value="2"/>
</dbReference>
<sequence length="318" mass="34225">MQRTVSFIVHPGFELLDLSGPCSAFHLASELFGAGYRLRVVSTTGGPVQDRAGVTVSSERLETAGPGETVLAVGGPAAHEVALDTATMALMRVCGAAADRMGSVCTGAFVLAAAGLLDGRRATTHWRYAGLLQTRHPHVQVEVDRIFIHDRGVWTSAGMTAGIDLALALIEEDCGPETARGVARDMVIYHRRLGGQSQFSALLDLAPPSGRVREVLCFAREHLREDLSVGRLADIACVGARQFSRIFLNATGMTPAKAIERMRLEAARPRIEQGAEPLERIASDLGFGTVERMRRSCVAVFGRSPQELRRNGRRGRAG</sequence>
<dbReference type="PANTHER" id="PTHR43130">
    <property type="entry name" value="ARAC-FAMILY TRANSCRIPTIONAL REGULATOR"/>
    <property type="match status" value="1"/>
</dbReference>
<dbReference type="InterPro" id="IPR009057">
    <property type="entry name" value="Homeodomain-like_sf"/>
</dbReference>
<evidence type="ECO:0000313" key="5">
    <source>
        <dbReference type="Proteomes" id="UP001204851"/>
    </source>
</evidence>
<dbReference type="SMART" id="SM00342">
    <property type="entry name" value="HTH_ARAC"/>
    <property type="match status" value="1"/>
</dbReference>
<protein>
    <submittedName>
        <fullName evidence="4">DJ-1/PfpI family protein</fullName>
    </submittedName>
</protein>
<dbReference type="Pfam" id="PF01965">
    <property type="entry name" value="DJ-1_PfpI"/>
    <property type="match status" value="1"/>
</dbReference>
<evidence type="ECO:0000313" key="4">
    <source>
        <dbReference type="EMBL" id="MCO5975216.1"/>
    </source>
</evidence>
<reference evidence="4 5" key="1">
    <citation type="submission" date="2022-06" db="EMBL/GenBank/DDBJ databases">
        <title>Ideonella sp. NS12-5 Genome sequencing and assembly.</title>
        <authorList>
            <person name="Jung Y."/>
        </authorList>
    </citation>
    <scope>NUCLEOTIDE SEQUENCE [LARGE SCALE GENOMIC DNA]</scope>
    <source>
        <strain evidence="4 5">NS12-5</strain>
    </source>
</reference>
<evidence type="ECO:0000256" key="1">
    <source>
        <dbReference type="ARBA" id="ARBA00023015"/>
    </source>
</evidence>